<dbReference type="Proteomes" id="UP000320055">
    <property type="component" value="Unassembled WGS sequence"/>
</dbReference>
<reference evidence="1 2" key="1">
    <citation type="submission" date="2019-01" db="EMBL/GenBank/DDBJ databases">
        <authorList>
            <person name="Brito A."/>
        </authorList>
    </citation>
    <scope>NUCLEOTIDE SEQUENCE [LARGE SCALE GENOMIC DNA]</scope>
    <source>
        <strain evidence="1">1</strain>
    </source>
</reference>
<protein>
    <submittedName>
        <fullName evidence="1">Uncharacterized protein</fullName>
    </submittedName>
</protein>
<dbReference type="EMBL" id="CAACVJ010000277">
    <property type="protein sequence ID" value="VEP15558.1"/>
    <property type="molecule type" value="Genomic_DNA"/>
</dbReference>
<name>A0A563VVS4_9CYAN</name>
<keyword evidence="2" id="KW-1185">Reference proteome</keyword>
<dbReference type="AlphaFoldDB" id="A0A563VVS4"/>
<evidence type="ECO:0000313" key="2">
    <source>
        <dbReference type="Proteomes" id="UP000320055"/>
    </source>
</evidence>
<sequence length="104" mass="12527">MNYNEKVLIGKIQQYLLQESAERESHHYEIPNDFRLDYLGDQNGYHDFDGIIIYKYSEDTDNYYVYDDDDYDDDERVTTTETTTKVRALFSFDDNFNLIDFQCD</sequence>
<gene>
    <name evidence="1" type="ORF">H1P_3480002</name>
</gene>
<organism evidence="1 2">
    <name type="scientific">Hyella patelloides LEGE 07179</name>
    <dbReference type="NCBI Taxonomy" id="945734"/>
    <lineage>
        <taxon>Bacteria</taxon>
        <taxon>Bacillati</taxon>
        <taxon>Cyanobacteriota</taxon>
        <taxon>Cyanophyceae</taxon>
        <taxon>Pleurocapsales</taxon>
        <taxon>Hyellaceae</taxon>
        <taxon>Hyella</taxon>
    </lineage>
</organism>
<evidence type="ECO:0000313" key="1">
    <source>
        <dbReference type="EMBL" id="VEP15558.1"/>
    </source>
</evidence>
<dbReference type="RefSeq" id="WP_144874342.1">
    <property type="nucleotide sequence ID" value="NZ_LR214084.1"/>
</dbReference>
<proteinExistence type="predicted"/>
<accession>A0A563VVS4</accession>